<dbReference type="EMBL" id="CP042437">
    <property type="protein sequence ID" value="QEC79970.1"/>
    <property type="molecule type" value="Genomic_DNA"/>
</dbReference>
<dbReference type="Proteomes" id="UP000321362">
    <property type="component" value="Chromosome"/>
</dbReference>
<organism evidence="1 2">
    <name type="scientific">Mucilaginibacter ginsenosidivorax</name>
    <dbReference type="NCBI Taxonomy" id="862126"/>
    <lineage>
        <taxon>Bacteria</taxon>
        <taxon>Pseudomonadati</taxon>
        <taxon>Bacteroidota</taxon>
        <taxon>Sphingobacteriia</taxon>
        <taxon>Sphingobacteriales</taxon>
        <taxon>Sphingobacteriaceae</taxon>
        <taxon>Mucilaginibacter</taxon>
    </lineage>
</organism>
<sequence length="70" mass="7987">MLQFRQSQILVPVIGQHISSSSASFNQDQPIKARRRLMLISSPWQKLIPLIIDMLLPCYFKSGTEIITTT</sequence>
<proteinExistence type="predicted"/>
<keyword evidence="2" id="KW-1185">Reference proteome</keyword>
<dbReference type="AlphaFoldDB" id="A0A5B8W7J7"/>
<name>A0A5B8W7J7_9SPHI</name>
<reference evidence="1 2" key="1">
    <citation type="journal article" date="2013" name="J. Microbiol.">
        <title>Mucilaginibacter ginsenosidivorax sp. nov., with ginsenoside converting activity isolated from sediment.</title>
        <authorList>
            <person name="Kim J.K."/>
            <person name="Choi T.E."/>
            <person name="Liu Q.M."/>
            <person name="Park H.Y."/>
            <person name="Yi T.H."/>
            <person name="Yoon M.H."/>
            <person name="Kim S.C."/>
            <person name="Im W.T."/>
        </authorList>
    </citation>
    <scope>NUCLEOTIDE SEQUENCE [LARGE SCALE GENOMIC DNA]</scope>
    <source>
        <strain evidence="1 2">KHI28</strain>
    </source>
</reference>
<dbReference type="KEGG" id="mgk:FSB76_29925"/>
<evidence type="ECO:0000313" key="2">
    <source>
        <dbReference type="Proteomes" id="UP000321362"/>
    </source>
</evidence>
<protein>
    <submittedName>
        <fullName evidence="1">Uncharacterized protein</fullName>
    </submittedName>
</protein>
<gene>
    <name evidence="1" type="ORF">FSB76_29925</name>
</gene>
<accession>A0A5B8W7J7</accession>
<evidence type="ECO:0000313" key="1">
    <source>
        <dbReference type="EMBL" id="QEC79970.1"/>
    </source>
</evidence>